<name>A0A926HMK6_9FIRM</name>
<dbReference type="Proteomes" id="UP000651482">
    <property type="component" value="Unassembled WGS sequence"/>
</dbReference>
<feature type="binding site" evidence="8">
    <location>
        <position position="173"/>
    </location>
    <ligand>
        <name>Zn(2+)</name>
        <dbReference type="ChEBI" id="CHEBI:29105"/>
        <label>1</label>
    </ligand>
</feature>
<feature type="active site" description="Proton acceptor" evidence="7">
    <location>
        <position position="205"/>
    </location>
</feature>
<keyword evidence="10" id="KW-1185">Reference proteome</keyword>
<dbReference type="InterPro" id="IPR023367">
    <property type="entry name" value="Peptidase_M42_dom2"/>
</dbReference>
<dbReference type="InterPro" id="IPR051464">
    <property type="entry name" value="Peptidase_M42_aminopept"/>
</dbReference>
<feature type="binding site" evidence="8">
    <location>
        <position position="64"/>
    </location>
    <ligand>
        <name>Zn(2+)</name>
        <dbReference type="ChEBI" id="CHEBI:29105"/>
        <label>1</label>
    </ligand>
</feature>
<protein>
    <submittedName>
        <fullName evidence="9">M20/M25/M40 family metallo-hydrolase</fullName>
    </submittedName>
</protein>
<evidence type="ECO:0000256" key="7">
    <source>
        <dbReference type="PIRSR" id="PIRSR001123-1"/>
    </source>
</evidence>
<feature type="binding site" evidence="8">
    <location>
        <position position="228"/>
    </location>
    <ligand>
        <name>Zn(2+)</name>
        <dbReference type="ChEBI" id="CHEBI:29105"/>
        <label>1</label>
    </ligand>
</feature>
<sequence>MQEVKEILLRLCDEPGTSGDEAAATKIAKSMLAKDADVRRDVLGSVVASMGPEDAPFHFLIDAHIDQIGLVVTQVDAHGFLNVAPCGGVDARVLPGSRVTVYGKEPISGIVCCTPPHLSGGKESEVPKVDAIHIDTGLSAEQAKAWIAPGDRITIPAPCRELLGTRITGTALDNRAGCAVLIRCVQLLRREPLPIRLTILLSSREETGGGGAIAASYTAAPDASIAVDVSFAAQPGVPETCTSTLGAGPMIGFSAALDKVMSRELVEVARSQEIPYQIEAMGETTGTNADAIGVSRGGVRCGLLSIPQRNMHTPAEIIDLQDLENTAKLLAAYIRKKCQEVR</sequence>
<evidence type="ECO:0000313" key="9">
    <source>
        <dbReference type="EMBL" id="MBC8533237.1"/>
    </source>
</evidence>
<dbReference type="Gene3D" id="3.40.630.10">
    <property type="entry name" value="Zn peptidases"/>
    <property type="match status" value="1"/>
</dbReference>
<dbReference type="Pfam" id="PF05343">
    <property type="entry name" value="Peptidase_M42"/>
    <property type="match status" value="1"/>
</dbReference>
<dbReference type="GO" id="GO:0004177">
    <property type="term" value="F:aminopeptidase activity"/>
    <property type="evidence" value="ECO:0007669"/>
    <property type="project" value="UniProtKB-UniRule"/>
</dbReference>
<keyword evidence="4 8" id="KW-0479">Metal-binding</keyword>
<reference evidence="9" key="1">
    <citation type="submission" date="2020-08" db="EMBL/GenBank/DDBJ databases">
        <title>Genome public.</title>
        <authorList>
            <person name="Liu C."/>
            <person name="Sun Q."/>
        </authorList>
    </citation>
    <scope>NUCLEOTIDE SEQUENCE</scope>
    <source>
        <strain evidence="9">NSJ-40</strain>
    </source>
</reference>
<accession>A0A926HMK6</accession>
<feature type="binding site" evidence="8">
    <location>
        <position position="206"/>
    </location>
    <ligand>
        <name>Zn(2+)</name>
        <dbReference type="ChEBI" id="CHEBI:29105"/>
        <label>2</label>
    </ligand>
</feature>
<keyword evidence="2" id="KW-0031">Aminopeptidase</keyword>
<proteinExistence type="inferred from homology"/>
<dbReference type="EMBL" id="JACRSN010000005">
    <property type="protein sequence ID" value="MBC8533237.1"/>
    <property type="molecule type" value="Genomic_DNA"/>
</dbReference>
<dbReference type="AlphaFoldDB" id="A0A926HMK6"/>
<dbReference type="SUPFAM" id="SSF101821">
    <property type="entry name" value="Aminopeptidase/glucanase lid domain"/>
    <property type="match status" value="1"/>
</dbReference>
<keyword evidence="5" id="KW-0378">Hydrolase</keyword>
<dbReference type="PANTHER" id="PTHR32481:SF20">
    <property type="entry name" value="AMINOPEPTIDASE YSDC"/>
    <property type="match status" value="1"/>
</dbReference>
<dbReference type="InterPro" id="IPR008007">
    <property type="entry name" value="Peptidase_M42"/>
</dbReference>
<dbReference type="Gene3D" id="2.40.30.40">
    <property type="entry name" value="Peptidase M42, domain 2"/>
    <property type="match status" value="1"/>
</dbReference>
<evidence type="ECO:0000256" key="5">
    <source>
        <dbReference type="ARBA" id="ARBA00022801"/>
    </source>
</evidence>
<evidence type="ECO:0000256" key="3">
    <source>
        <dbReference type="ARBA" id="ARBA00022670"/>
    </source>
</evidence>
<gene>
    <name evidence="9" type="ORF">IAG03_04320</name>
</gene>
<evidence type="ECO:0000256" key="2">
    <source>
        <dbReference type="ARBA" id="ARBA00022438"/>
    </source>
</evidence>
<evidence type="ECO:0000256" key="8">
    <source>
        <dbReference type="PIRSR" id="PIRSR001123-2"/>
    </source>
</evidence>
<dbReference type="SUPFAM" id="SSF53187">
    <property type="entry name" value="Zn-dependent exopeptidases"/>
    <property type="match status" value="1"/>
</dbReference>
<feature type="binding site" evidence="8">
    <location>
        <position position="312"/>
    </location>
    <ligand>
        <name>Zn(2+)</name>
        <dbReference type="ChEBI" id="CHEBI:29105"/>
        <label>2</label>
    </ligand>
</feature>
<dbReference type="GO" id="GO:0006508">
    <property type="term" value="P:proteolysis"/>
    <property type="evidence" value="ECO:0007669"/>
    <property type="project" value="UniProtKB-KW"/>
</dbReference>
<comment type="caution">
    <text evidence="9">The sequence shown here is derived from an EMBL/GenBank/DDBJ whole genome shotgun (WGS) entry which is preliminary data.</text>
</comment>
<comment type="cofactor">
    <cofactor evidence="8">
        <name>a divalent metal cation</name>
        <dbReference type="ChEBI" id="CHEBI:60240"/>
    </cofactor>
    <text evidence="8">Binds 2 divalent metal cations per subunit.</text>
</comment>
<comment type="similarity">
    <text evidence="1 6">Belongs to the peptidase M42 family.</text>
</comment>
<evidence type="ECO:0000256" key="6">
    <source>
        <dbReference type="PIRNR" id="PIRNR001123"/>
    </source>
</evidence>
<organism evidence="9 10">
    <name type="scientific">Yeguia hominis</name>
    <dbReference type="NCBI Taxonomy" id="2763662"/>
    <lineage>
        <taxon>Bacteria</taxon>
        <taxon>Bacillati</taxon>
        <taxon>Bacillota</taxon>
        <taxon>Clostridia</taxon>
        <taxon>Eubacteriales</taxon>
        <taxon>Yeguiaceae</taxon>
        <taxon>Yeguia</taxon>
    </lineage>
</organism>
<evidence type="ECO:0000313" key="10">
    <source>
        <dbReference type="Proteomes" id="UP000651482"/>
    </source>
</evidence>
<dbReference type="PIRSF" id="PIRSF001123">
    <property type="entry name" value="PepA_GA"/>
    <property type="match status" value="1"/>
</dbReference>
<keyword evidence="3" id="KW-0645">Protease</keyword>
<feature type="binding site" evidence="8">
    <location>
        <position position="173"/>
    </location>
    <ligand>
        <name>Zn(2+)</name>
        <dbReference type="ChEBI" id="CHEBI:29105"/>
        <label>2</label>
    </ligand>
</feature>
<dbReference type="GO" id="GO:0046872">
    <property type="term" value="F:metal ion binding"/>
    <property type="evidence" value="ECO:0007669"/>
    <property type="project" value="UniProtKB-UniRule"/>
</dbReference>
<evidence type="ECO:0000256" key="1">
    <source>
        <dbReference type="ARBA" id="ARBA00006272"/>
    </source>
</evidence>
<dbReference type="PANTHER" id="PTHR32481">
    <property type="entry name" value="AMINOPEPTIDASE"/>
    <property type="match status" value="1"/>
</dbReference>
<evidence type="ECO:0000256" key="4">
    <source>
        <dbReference type="ARBA" id="ARBA00022723"/>
    </source>
</evidence>